<dbReference type="GO" id="GO:0006310">
    <property type="term" value="P:DNA recombination"/>
    <property type="evidence" value="ECO:0007669"/>
    <property type="project" value="UniProtKB-KW"/>
</dbReference>
<accession>A0A1B2DHR7</accession>
<keyword evidence="2" id="KW-0229">DNA integration</keyword>
<feature type="domain" description="Core-binding (CB)" evidence="7">
    <location>
        <begin position="62"/>
        <end position="145"/>
    </location>
</feature>
<dbReference type="Pfam" id="PF00589">
    <property type="entry name" value="Phage_integrase"/>
    <property type="match status" value="1"/>
</dbReference>
<dbReference type="Pfam" id="PF14657">
    <property type="entry name" value="Arm-DNA-bind_4"/>
    <property type="match status" value="1"/>
</dbReference>
<reference evidence="8" key="1">
    <citation type="submission" date="2016-08" db="EMBL/GenBank/DDBJ databases">
        <title>Complete Genome Seqeunce of Paenibacillus sp. BIHB 4019 from tea rhizoplane.</title>
        <authorList>
            <person name="Thakur R."/>
            <person name="Swarnkar M.K."/>
            <person name="Gulati A."/>
        </authorList>
    </citation>
    <scope>NUCLEOTIDE SEQUENCE [LARGE SCALE GENOMIC DNA]</scope>
    <source>
        <strain evidence="8">BIHB4019</strain>
    </source>
</reference>
<evidence type="ECO:0000256" key="5">
    <source>
        <dbReference type="PROSITE-ProRule" id="PRU01248"/>
    </source>
</evidence>
<dbReference type="GO" id="GO:0003677">
    <property type="term" value="F:DNA binding"/>
    <property type="evidence" value="ECO:0007669"/>
    <property type="project" value="UniProtKB-UniRule"/>
</dbReference>
<dbReference type="CDD" id="cd01189">
    <property type="entry name" value="INT_ICEBs1_C_like"/>
    <property type="match status" value="1"/>
</dbReference>
<organism evidence="8">
    <name type="scientific">Paenibacillus sp. BIHB 4019</name>
    <dbReference type="NCBI Taxonomy" id="1870819"/>
    <lineage>
        <taxon>Bacteria</taxon>
        <taxon>Bacillati</taxon>
        <taxon>Bacillota</taxon>
        <taxon>Bacilli</taxon>
        <taxon>Bacillales</taxon>
        <taxon>Paenibacillaceae</taxon>
        <taxon>Paenibacillus</taxon>
    </lineage>
</organism>
<dbReference type="PANTHER" id="PTHR30349:SF64">
    <property type="entry name" value="PROPHAGE INTEGRASE INTD-RELATED"/>
    <property type="match status" value="1"/>
</dbReference>
<dbReference type="EMBL" id="CP016808">
    <property type="protein sequence ID" value="ANY67272.1"/>
    <property type="molecule type" value="Genomic_DNA"/>
</dbReference>
<dbReference type="InterPro" id="IPR028259">
    <property type="entry name" value="AP2-like_int_N"/>
</dbReference>
<dbReference type="InterPro" id="IPR013762">
    <property type="entry name" value="Integrase-like_cat_sf"/>
</dbReference>
<dbReference type="Gene3D" id="1.10.443.10">
    <property type="entry name" value="Intergrase catalytic core"/>
    <property type="match status" value="1"/>
</dbReference>
<gene>
    <name evidence="8" type="ORF">BBD42_12920</name>
</gene>
<dbReference type="AlphaFoldDB" id="A0A1B2DHR7"/>
<evidence type="ECO:0000256" key="4">
    <source>
        <dbReference type="ARBA" id="ARBA00023172"/>
    </source>
</evidence>
<dbReference type="InterPro" id="IPR011010">
    <property type="entry name" value="DNA_brk_join_enz"/>
</dbReference>
<keyword evidence="3 5" id="KW-0238">DNA-binding</keyword>
<proteinExistence type="inferred from homology"/>
<dbReference type="InterPro" id="IPR010998">
    <property type="entry name" value="Integrase_recombinase_N"/>
</dbReference>
<feature type="domain" description="Tyr recombinase" evidence="6">
    <location>
        <begin position="175"/>
        <end position="382"/>
    </location>
</feature>
<evidence type="ECO:0000256" key="1">
    <source>
        <dbReference type="ARBA" id="ARBA00008857"/>
    </source>
</evidence>
<comment type="similarity">
    <text evidence="1">Belongs to the 'phage' integrase family.</text>
</comment>
<name>A0A1B2DHR7_9BACL</name>
<evidence type="ECO:0000256" key="2">
    <source>
        <dbReference type="ARBA" id="ARBA00022908"/>
    </source>
</evidence>
<dbReference type="InterPro" id="IPR044068">
    <property type="entry name" value="CB"/>
</dbReference>
<dbReference type="Pfam" id="PF14659">
    <property type="entry name" value="Phage_int_SAM_3"/>
    <property type="match status" value="1"/>
</dbReference>
<protein>
    <submittedName>
        <fullName evidence="8">Integrase</fullName>
    </submittedName>
</protein>
<dbReference type="GO" id="GO:0015074">
    <property type="term" value="P:DNA integration"/>
    <property type="evidence" value="ECO:0007669"/>
    <property type="project" value="InterPro"/>
</dbReference>
<dbReference type="InterPro" id="IPR004107">
    <property type="entry name" value="Integrase_SAM-like_N"/>
</dbReference>
<evidence type="ECO:0000256" key="3">
    <source>
        <dbReference type="ARBA" id="ARBA00023125"/>
    </source>
</evidence>
<evidence type="ECO:0000259" key="7">
    <source>
        <dbReference type="PROSITE" id="PS51900"/>
    </source>
</evidence>
<evidence type="ECO:0000313" key="8">
    <source>
        <dbReference type="EMBL" id="ANY67272.1"/>
    </source>
</evidence>
<dbReference type="Gene3D" id="1.10.150.130">
    <property type="match status" value="1"/>
</dbReference>
<dbReference type="InterPro" id="IPR050090">
    <property type="entry name" value="Tyrosine_recombinase_XerCD"/>
</dbReference>
<dbReference type="PROSITE" id="PS51898">
    <property type="entry name" value="TYR_RECOMBINASE"/>
    <property type="match status" value="1"/>
</dbReference>
<dbReference type="InterPro" id="IPR002104">
    <property type="entry name" value="Integrase_catalytic"/>
</dbReference>
<dbReference type="RefSeq" id="WP_099518481.1">
    <property type="nucleotide sequence ID" value="NZ_CP016808.1"/>
</dbReference>
<dbReference type="SUPFAM" id="SSF56349">
    <property type="entry name" value="DNA breaking-rejoining enzymes"/>
    <property type="match status" value="1"/>
</dbReference>
<sequence length="391" mass="45247">MASIKKEGNTWRYVIDLPRDPVTNARRQKKKRGFKTKKEAEAAAATVLYELSNGIHVEETDQTFEQYSSHWLEKYELLGGVKESTVRIRKIEVKVLLRYFKLVKIKDITKKMYQAAITDMKKSGMADTSIRGTHGTARMIFKSAMEDGIIKEDPTQYAKIPRKLETVDDIENHVHIPKYLEKEELDLFLKIALEQGLEGDYETFLTLAYTGIRIGEFSVLRETDFDFAEESLSISKTYYNPAGKISEYKLQTPKTKTSKRNLQVDPLVVDVVTSYIKKIKSFKMLHRNTYYDKGYIFINQNKYPGYPMPTGHYQTRMKRILKLAGLNSSLTPHSMRHTHTSLLAEAGVPLHEIMERLGHKDDKVTRQVYLHVTKKRKKEAAIKFGEFMRST</sequence>
<dbReference type="PROSITE" id="PS51900">
    <property type="entry name" value="CB"/>
    <property type="match status" value="1"/>
</dbReference>
<evidence type="ECO:0000259" key="6">
    <source>
        <dbReference type="PROSITE" id="PS51898"/>
    </source>
</evidence>
<keyword evidence="4" id="KW-0233">DNA recombination</keyword>
<dbReference type="PANTHER" id="PTHR30349">
    <property type="entry name" value="PHAGE INTEGRASE-RELATED"/>
    <property type="match status" value="1"/>
</dbReference>